<dbReference type="Proteomes" id="UP001589750">
    <property type="component" value="Unassembled WGS sequence"/>
</dbReference>
<sequence length="628" mass="66324">MHVPTRLTALRPTLRRVPPLAVLLTATAALYLWGLGSSGWANAYYSAAAQSGAESWRAFFFGSFDAAGSITVDKPPLGVWPMALSVRMLGLSSWSILLPQALMGVATVAIVHHGVRRATGSSPAALLAGATFALTPVAVLMFRFNNPDCLLVLLLAGAAVATLRALDSPRAVWWVTLAGSLVGLAFLTKMLQAFLVLPALALVYALFAVAPWRRRVLHLLVAVGATVVAGSWWVVVVELWPASSRPFIGGSQHNSALELVLGYNGVGRLTGAQTGAVSGPKGWGHNTPLRLFDPGSGGQASWLLPAALVLALAALWLSRGTVTRARPALVLWLTWTGVTWAVFSLMNGIFHDYYTVALAPAVASLIGIGAHVVWEHRAHAHATWAFGAAVLVTGLLALVVLWPQRGWIPWLPWLVGALVGAAVWRVLVAHRRAIPVGVGFAATALLAAYVGPAAYSVETASTPHTGAVPHAGPGGGSGPSYAEDPVGDLLTVSSSPPDLTRLLVRHADDFTWVAAVTGANSAAGFQLATDRPVMPVGGFNGTDPNPTLAHFRRLVADERIHWFVAGGGRYVPEDGGETQPVTRTGSNDAVRIERWVSRHFTPQVVDGVVVYDLTFVTTPLTPSQVPDR</sequence>
<keyword evidence="3 11" id="KW-0328">Glycosyltransferase</keyword>
<feature type="domain" description="Putative mannosyltransferase YkcA/B-like C-terminal" evidence="10">
    <location>
        <begin position="499"/>
        <end position="598"/>
    </location>
</feature>
<dbReference type="PANTHER" id="PTHR33908">
    <property type="entry name" value="MANNOSYLTRANSFERASE YKCB-RELATED"/>
    <property type="match status" value="1"/>
</dbReference>
<dbReference type="InterPro" id="IPR038731">
    <property type="entry name" value="RgtA/B/C-like"/>
</dbReference>
<reference evidence="11 12" key="1">
    <citation type="submission" date="2024-09" db="EMBL/GenBank/DDBJ databases">
        <authorList>
            <person name="Sun Q."/>
            <person name="Mori K."/>
        </authorList>
    </citation>
    <scope>NUCLEOTIDE SEQUENCE [LARGE SCALE GENOMIC DNA]</scope>
    <source>
        <strain evidence="11 12">JCM 9626</strain>
    </source>
</reference>
<feature type="transmembrane region" description="Helical" evidence="8">
    <location>
        <begin position="91"/>
        <end position="112"/>
    </location>
</feature>
<name>A0ABV5K7W4_9ACTN</name>
<dbReference type="Pfam" id="PF13231">
    <property type="entry name" value="PMT_2"/>
    <property type="match status" value="1"/>
</dbReference>
<comment type="subcellular location">
    <subcellularLocation>
        <location evidence="1">Cell membrane</location>
        <topology evidence="1">Multi-pass membrane protein</topology>
    </subcellularLocation>
</comment>
<keyword evidence="12" id="KW-1185">Reference proteome</keyword>
<evidence type="ECO:0000313" key="11">
    <source>
        <dbReference type="EMBL" id="MFB9312822.1"/>
    </source>
</evidence>
<keyword evidence="7 8" id="KW-0472">Membrane</keyword>
<feature type="transmembrane region" description="Helical" evidence="8">
    <location>
        <begin position="329"/>
        <end position="350"/>
    </location>
</feature>
<feature type="transmembrane region" description="Helical" evidence="8">
    <location>
        <begin position="171"/>
        <end position="187"/>
    </location>
</feature>
<keyword evidence="6 8" id="KW-1133">Transmembrane helix</keyword>
<dbReference type="Pfam" id="PF24878">
    <property type="entry name" value="YkcB_C"/>
    <property type="match status" value="1"/>
</dbReference>
<evidence type="ECO:0000256" key="3">
    <source>
        <dbReference type="ARBA" id="ARBA00022676"/>
    </source>
</evidence>
<dbReference type="InterPro" id="IPR050297">
    <property type="entry name" value="LipidA_mod_glycosyltrf_83"/>
</dbReference>
<keyword evidence="2" id="KW-1003">Cell membrane</keyword>
<dbReference type="EC" id="2.4.-.-" evidence="11"/>
<evidence type="ECO:0000259" key="9">
    <source>
        <dbReference type="Pfam" id="PF13231"/>
    </source>
</evidence>
<feature type="transmembrane region" description="Helical" evidence="8">
    <location>
        <begin position="434"/>
        <end position="455"/>
    </location>
</feature>
<feature type="transmembrane region" description="Helical" evidence="8">
    <location>
        <begin position="381"/>
        <end position="401"/>
    </location>
</feature>
<feature type="transmembrane region" description="Helical" evidence="8">
    <location>
        <begin position="193"/>
        <end position="210"/>
    </location>
</feature>
<dbReference type="GO" id="GO:0016757">
    <property type="term" value="F:glycosyltransferase activity"/>
    <property type="evidence" value="ECO:0007669"/>
    <property type="project" value="UniProtKB-KW"/>
</dbReference>
<dbReference type="EMBL" id="JBHMDG010000009">
    <property type="protein sequence ID" value="MFB9312822.1"/>
    <property type="molecule type" value="Genomic_DNA"/>
</dbReference>
<proteinExistence type="predicted"/>
<protein>
    <submittedName>
        <fullName evidence="11">Glycosyltransferase family 39 protein</fullName>
        <ecNumber evidence="11">2.4.-.-</ecNumber>
    </submittedName>
</protein>
<evidence type="ECO:0000256" key="8">
    <source>
        <dbReference type="SAM" id="Phobius"/>
    </source>
</evidence>
<feature type="transmembrane region" description="Helical" evidence="8">
    <location>
        <begin position="300"/>
        <end position="317"/>
    </location>
</feature>
<evidence type="ECO:0000256" key="5">
    <source>
        <dbReference type="ARBA" id="ARBA00022692"/>
    </source>
</evidence>
<feature type="transmembrane region" description="Helical" evidence="8">
    <location>
        <begin position="356"/>
        <end position="374"/>
    </location>
</feature>
<accession>A0ABV5K7W4</accession>
<evidence type="ECO:0000259" key="10">
    <source>
        <dbReference type="Pfam" id="PF24878"/>
    </source>
</evidence>
<comment type="caution">
    <text evidence="11">The sequence shown here is derived from an EMBL/GenBank/DDBJ whole genome shotgun (WGS) entry which is preliminary data.</text>
</comment>
<feature type="transmembrane region" description="Helical" evidence="8">
    <location>
        <begin position="124"/>
        <end position="144"/>
    </location>
</feature>
<dbReference type="InterPro" id="IPR056785">
    <property type="entry name" value="YkcA/B-like_C"/>
</dbReference>
<evidence type="ECO:0000256" key="7">
    <source>
        <dbReference type="ARBA" id="ARBA00023136"/>
    </source>
</evidence>
<feature type="transmembrane region" description="Helical" evidence="8">
    <location>
        <begin position="150"/>
        <end position="166"/>
    </location>
</feature>
<feature type="transmembrane region" description="Helical" evidence="8">
    <location>
        <begin position="407"/>
        <end position="427"/>
    </location>
</feature>
<dbReference type="PANTHER" id="PTHR33908:SF3">
    <property type="entry name" value="UNDECAPRENYL PHOSPHATE-ALPHA-4-AMINO-4-DEOXY-L-ARABINOSE ARABINOSYL TRANSFERASE"/>
    <property type="match status" value="1"/>
</dbReference>
<keyword evidence="5 8" id="KW-0812">Transmembrane</keyword>
<evidence type="ECO:0000256" key="2">
    <source>
        <dbReference type="ARBA" id="ARBA00022475"/>
    </source>
</evidence>
<evidence type="ECO:0000256" key="4">
    <source>
        <dbReference type="ARBA" id="ARBA00022679"/>
    </source>
</evidence>
<evidence type="ECO:0000313" key="12">
    <source>
        <dbReference type="Proteomes" id="UP001589750"/>
    </source>
</evidence>
<evidence type="ECO:0000256" key="1">
    <source>
        <dbReference type="ARBA" id="ARBA00004651"/>
    </source>
</evidence>
<feature type="transmembrane region" description="Helical" evidence="8">
    <location>
        <begin position="217"/>
        <end position="235"/>
    </location>
</feature>
<evidence type="ECO:0000256" key="6">
    <source>
        <dbReference type="ARBA" id="ARBA00022989"/>
    </source>
</evidence>
<feature type="domain" description="Glycosyltransferase RgtA/B/C/D-like" evidence="9">
    <location>
        <begin position="73"/>
        <end position="231"/>
    </location>
</feature>
<keyword evidence="4 11" id="KW-0808">Transferase</keyword>
<dbReference type="RefSeq" id="WP_140011578.1">
    <property type="nucleotide sequence ID" value="NZ_JBHMDG010000009.1"/>
</dbReference>
<gene>
    <name evidence="11" type="ORF">ACFFRI_07175</name>
</gene>
<feature type="transmembrane region" description="Helical" evidence="8">
    <location>
        <begin position="20"/>
        <end position="41"/>
    </location>
</feature>
<organism evidence="11 12">
    <name type="scientific">Nocardioides plantarum</name>
    <dbReference type="NCBI Taxonomy" id="29299"/>
    <lineage>
        <taxon>Bacteria</taxon>
        <taxon>Bacillati</taxon>
        <taxon>Actinomycetota</taxon>
        <taxon>Actinomycetes</taxon>
        <taxon>Propionibacteriales</taxon>
        <taxon>Nocardioidaceae</taxon>
        <taxon>Nocardioides</taxon>
    </lineage>
</organism>